<sequence length="67" mass="7518">MLYLGKRHSGLDNNATHLVELTDVHSSGSHNNKVCTHIDLNQDLKSIHVHPKEESELPEREPAPNLT</sequence>
<dbReference type="Proteomes" id="UP000178912">
    <property type="component" value="Unassembled WGS sequence"/>
</dbReference>
<gene>
    <name evidence="2" type="ORF">RAG0_10720</name>
</gene>
<proteinExistence type="predicted"/>
<accession>A0A1E1L102</accession>
<organism evidence="2 3">
    <name type="scientific">Rhynchosporium agropyri</name>
    <dbReference type="NCBI Taxonomy" id="914238"/>
    <lineage>
        <taxon>Eukaryota</taxon>
        <taxon>Fungi</taxon>
        <taxon>Dikarya</taxon>
        <taxon>Ascomycota</taxon>
        <taxon>Pezizomycotina</taxon>
        <taxon>Leotiomycetes</taxon>
        <taxon>Helotiales</taxon>
        <taxon>Ploettnerulaceae</taxon>
        <taxon>Rhynchosporium</taxon>
    </lineage>
</organism>
<dbReference type="EMBL" id="FJUX01000067">
    <property type="protein sequence ID" value="CZT04164.1"/>
    <property type="molecule type" value="Genomic_DNA"/>
</dbReference>
<protein>
    <submittedName>
        <fullName evidence="2">Uncharacterized protein</fullName>
    </submittedName>
</protein>
<evidence type="ECO:0000313" key="2">
    <source>
        <dbReference type="EMBL" id="CZT04164.1"/>
    </source>
</evidence>
<name>A0A1E1L102_9HELO</name>
<dbReference type="AlphaFoldDB" id="A0A1E1L102"/>
<feature type="region of interest" description="Disordered" evidence="1">
    <location>
        <begin position="47"/>
        <end position="67"/>
    </location>
</feature>
<evidence type="ECO:0000313" key="3">
    <source>
        <dbReference type="Proteomes" id="UP000178912"/>
    </source>
</evidence>
<evidence type="ECO:0000256" key="1">
    <source>
        <dbReference type="SAM" id="MobiDB-lite"/>
    </source>
</evidence>
<reference evidence="3" key="1">
    <citation type="submission" date="2016-03" db="EMBL/GenBank/DDBJ databases">
        <authorList>
            <person name="Guldener U."/>
        </authorList>
    </citation>
    <scope>NUCLEOTIDE SEQUENCE [LARGE SCALE GENOMIC DNA]</scope>
    <source>
        <strain evidence="3">04CH-RAC-A.6.1</strain>
    </source>
</reference>
<keyword evidence="3" id="KW-1185">Reference proteome</keyword>